<gene>
    <name evidence="2" type="ORF">RGR602_PC00144</name>
</gene>
<geneLocation type="plasmid" evidence="2 3">
    <name>pRgalR602c</name>
</geneLocation>
<keyword evidence="3" id="KW-1185">Reference proteome</keyword>
<dbReference type="InterPro" id="IPR052512">
    <property type="entry name" value="4CMD/NDH-1_regulator"/>
</dbReference>
<dbReference type="InterPro" id="IPR029032">
    <property type="entry name" value="AhpD-like"/>
</dbReference>
<feature type="domain" description="Carboxymuconolactone decarboxylase-like" evidence="1">
    <location>
        <begin position="129"/>
        <end position="210"/>
    </location>
</feature>
<dbReference type="EC" id="4.1.1.44" evidence="2"/>
<dbReference type="Proteomes" id="UP000031368">
    <property type="component" value="Plasmid pRgalR602c"/>
</dbReference>
<dbReference type="AlphaFoldDB" id="A0A0B4XAQ7"/>
<dbReference type="GO" id="GO:0051920">
    <property type="term" value="F:peroxiredoxin activity"/>
    <property type="evidence" value="ECO:0007669"/>
    <property type="project" value="InterPro"/>
</dbReference>
<protein>
    <submittedName>
        <fullName evidence="2">Carboxymuconolactone decarboxylase protein</fullName>
        <ecNumber evidence="2">4.1.1.44</ecNumber>
    </submittedName>
</protein>
<dbReference type="HOGENOM" id="CLU_070025_0_2_5"/>
<dbReference type="PANTHER" id="PTHR33570">
    <property type="entry name" value="4-CARBOXYMUCONOLACTONE DECARBOXYLASE FAMILY PROTEIN"/>
    <property type="match status" value="1"/>
</dbReference>
<evidence type="ECO:0000313" key="3">
    <source>
        <dbReference type="Proteomes" id="UP000031368"/>
    </source>
</evidence>
<sequence>MRNTPQGILLGDLWKRPGLSPRDRSVITVAVLIARNQPVEMPYHFNLALDNGVTPAELSEIITHLAFYSGWANATGAVAVAKQVFSARGIGADQLPEASATPLPLDEAADAERAKGVEQTVGAVSQGVVEYTNGVLFKDLWLRPGLAPRDRSLITVTSLISSGQVGQITYHFNRAMNAGLTKDQASEMLAHLTFYAGWPNVFSAVPVVKDVFEKRPS</sequence>
<dbReference type="InterPro" id="IPR003779">
    <property type="entry name" value="CMD-like"/>
</dbReference>
<evidence type="ECO:0000259" key="1">
    <source>
        <dbReference type="Pfam" id="PF02627"/>
    </source>
</evidence>
<organism evidence="2 3">
    <name type="scientific">Rhizobium gallicum bv. gallicum R602sp</name>
    <dbReference type="NCBI Taxonomy" id="1041138"/>
    <lineage>
        <taxon>Bacteria</taxon>
        <taxon>Pseudomonadati</taxon>
        <taxon>Pseudomonadota</taxon>
        <taxon>Alphaproteobacteria</taxon>
        <taxon>Hyphomicrobiales</taxon>
        <taxon>Rhizobiaceae</taxon>
        <taxon>Rhizobium/Agrobacterium group</taxon>
        <taxon>Rhizobium</taxon>
    </lineage>
</organism>
<dbReference type="Gene3D" id="1.20.1290.10">
    <property type="entry name" value="AhpD-like"/>
    <property type="match status" value="1"/>
</dbReference>
<dbReference type="SUPFAM" id="SSF69118">
    <property type="entry name" value="AhpD-like"/>
    <property type="match status" value="1"/>
</dbReference>
<evidence type="ECO:0000313" key="2">
    <source>
        <dbReference type="EMBL" id="AJD44191.1"/>
    </source>
</evidence>
<reference evidence="2 3" key="1">
    <citation type="submission" date="2013-11" db="EMBL/GenBank/DDBJ databases">
        <title>Complete genome sequence of Rhizobium gallicum bv. gallicum R602.</title>
        <authorList>
            <person name="Bustos P."/>
            <person name="Santamaria R.I."/>
            <person name="Lozano L."/>
            <person name="Acosta J.L."/>
            <person name="Ormeno-Orrillo E."/>
            <person name="Rogel M.A."/>
            <person name="Romero D."/>
            <person name="Cevallos M.A."/>
            <person name="Martinez-Romero E."/>
            <person name="Gonzalez V."/>
        </authorList>
    </citation>
    <scope>NUCLEOTIDE SEQUENCE [LARGE SCALE GENOMIC DNA]</scope>
    <source>
        <strain evidence="2 3">R602</strain>
        <plasmid evidence="2 3">pRgalR602c</plasmid>
    </source>
</reference>
<proteinExistence type="predicted"/>
<feature type="domain" description="Carboxymuconolactone decarboxylase-like" evidence="1">
    <location>
        <begin position="10"/>
        <end position="82"/>
    </location>
</feature>
<keyword evidence="2" id="KW-0614">Plasmid</keyword>
<dbReference type="PANTHER" id="PTHR33570:SF9">
    <property type="entry name" value="BLL4600 PROTEIN"/>
    <property type="match status" value="1"/>
</dbReference>
<accession>A0A0B4XAQ7</accession>
<dbReference type="GO" id="GO:0047575">
    <property type="term" value="F:4-carboxymuconolactone decarboxylase activity"/>
    <property type="evidence" value="ECO:0007669"/>
    <property type="project" value="UniProtKB-EC"/>
</dbReference>
<dbReference type="KEGG" id="rga:RGR602_PC00144"/>
<keyword evidence="2" id="KW-0456">Lyase</keyword>
<dbReference type="Pfam" id="PF02627">
    <property type="entry name" value="CMD"/>
    <property type="match status" value="2"/>
</dbReference>
<name>A0A0B4XAQ7_9HYPH</name>
<dbReference type="EMBL" id="CP006880">
    <property type="protein sequence ID" value="AJD44191.1"/>
    <property type="molecule type" value="Genomic_DNA"/>
</dbReference>